<dbReference type="OrthoDB" id="1649278at2"/>
<dbReference type="EMBL" id="QXIR01000001">
    <property type="protein sequence ID" value="RIW38877.1"/>
    <property type="molecule type" value="Genomic_DNA"/>
</dbReference>
<gene>
    <name evidence="2" type="primary">yunB</name>
    <name evidence="2" type="ORF">D3H55_00530</name>
</gene>
<feature type="transmembrane region" description="Helical" evidence="1">
    <location>
        <begin position="20"/>
        <end position="38"/>
    </location>
</feature>
<dbReference type="Proteomes" id="UP000265801">
    <property type="component" value="Unassembled WGS sequence"/>
</dbReference>
<evidence type="ECO:0000256" key="1">
    <source>
        <dbReference type="SAM" id="Phobius"/>
    </source>
</evidence>
<protein>
    <submittedName>
        <fullName evidence="2">Sporulation protein YunB</fullName>
    </submittedName>
</protein>
<name>A0A3A1R7B0_9BACI</name>
<evidence type="ECO:0000313" key="3">
    <source>
        <dbReference type="Proteomes" id="UP000265801"/>
    </source>
</evidence>
<dbReference type="NCBIfam" id="TIGR02832">
    <property type="entry name" value="spo_yunB"/>
    <property type="match status" value="1"/>
</dbReference>
<comment type="caution">
    <text evidence="2">The sequence shown here is derived from an EMBL/GenBank/DDBJ whole genome shotgun (WGS) entry which is preliminary data.</text>
</comment>
<dbReference type="Pfam" id="PF09560">
    <property type="entry name" value="Spore_YunB"/>
    <property type="match status" value="1"/>
</dbReference>
<dbReference type="AlphaFoldDB" id="A0A3A1R7B0"/>
<organism evidence="2 3">
    <name type="scientific">Bacillus salacetis</name>
    <dbReference type="NCBI Taxonomy" id="2315464"/>
    <lineage>
        <taxon>Bacteria</taxon>
        <taxon>Bacillati</taxon>
        <taxon>Bacillota</taxon>
        <taxon>Bacilli</taxon>
        <taxon>Bacillales</taxon>
        <taxon>Bacillaceae</taxon>
        <taxon>Bacillus</taxon>
    </lineage>
</organism>
<evidence type="ECO:0000313" key="2">
    <source>
        <dbReference type="EMBL" id="RIW38877.1"/>
    </source>
</evidence>
<proteinExistence type="predicted"/>
<keyword evidence="3" id="KW-1185">Reference proteome</keyword>
<keyword evidence="1" id="KW-1133">Transmembrane helix</keyword>
<dbReference type="InterPro" id="IPR014197">
    <property type="entry name" value="Sporulation_prot_YunB"/>
</dbReference>
<keyword evidence="1" id="KW-0812">Transmembrane</keyword>
<dbReference type="PIRSF" id="PIRSF021383">
    <property type="entry name" value="YunB"/>
    <property type="match status" value="1"/>
</dbReference>
<dbReference type="RefSeq" id="WP_119544856.1">
    <property type="nucleotide sequence ID" value="NZ_QXIR01000001.1"/>
</dbReference>
<reference evidence="2 3" key="1">
    <citation type="submission" date="2018-09" db="EMBL/GenBank/DDBJ databases">
        <title>Bacillus saliacetes sp. nov., isolated from Thai shrimp paste (Ka-pi).</title>
        <authorList>
            <person name="Daroonpunt R."/>
            <person name="Tanasupawat S."/>
            <person name="Yiamsombut S."/>
        </authorList>
    </citation>
    <scope>NUCLEOTIDE SEQUENCE [LARGE SCALE GENOMIC DNA]</scope>
    <source>
        <strain evidence="2 3">SKP7-4</strain>
    </source>
</reference>
<accession>A0A3A1R7B0</accession>
<sequence length="251" mass="27686">MIKNKKYKPRRGPLPFRYVFLLTFVFFMFSTAGGLWIINEGLKPTLVSYAETQTSRIGTLVINKAVSKKIANVMDINEVTQETDASDGEGGYRQFNTEIITRVQNEIVNLVQLNLKEAERGNLKDLEFLTDVDIEESGGEEEGIVFSVPIGQATNNALLGNLGPKVPVKFNAIGDVVSDIETEVQEFGINNAMVKVYIHVQVNVQIIIPFATDTKTIEQKILVAMGLMKGEVPQFFNSGGDSAPSIEVPLD</sequence>
<keyword evidence="1" id="KW-0472">Membrane</keyword>